<dbReference type="STRING" id="1221500.ABE65_018095"/>
<accession>A0A160IQE7</accession>
<dbReference type="Proteomes" id="UP000076623">
    <property type="component" value="Chromosome"/>
</dbReference>
<evidence type="ECO:0000313" key="2">
    <source>
        <dbReference type="Proteomes" id="UP000076623"/>
    </source>
</evidence>
<sequence length="131" mass="15474">MDNLMNCPQCGKLFVKYLREQCDMCFREEEQDYDKVYRFLRKSENRKATIVEVSESTEVAESKIIYFIHQGRIRVKGYPNFTYPCDGCQAPINDGRLCEECKARIKSELSLEDLIRRKQEEALPSYHTDDN</sequence>
<name>A0A160IQE7_9BACL</name>
<reference evidence="1 2" key="1">
    <citation type="submission" date="2016-04" db="EMBL/GenBank/DDBJ databases">
        <title>Complete genome sequence of Fictibacillus phosphorivorans G25-29, a strain toxic to nematodes.</title>
        <authorList>
            <person name="Zheng Z."/>
        </authorList>
    </citation>
    <scope>NUCLEOTIDE SEQUENCE [LARGE SCALE GENOMIC DNA]</scope>
    <source>
        <strain evidence="1 2">G25-29</strain>
    </source>
</reference>
<dbReference type="EMBL" id="CP015378">
    <property type="protein sequence ID" value="ANC78604.1"/>
    <property type="molecule type" value="Genomic_DNA"/>
</dbReference>
<dbReference type="RefSeq" id="WP_066398014.1">
    <property type="nucleotide sequence ID" value="NZ_CP015378.1"/>
</dbReference>
<evidence type="ECO:0000313" key="1">
    <source>
        <dbReference type="EMBL" id="ANC78604.1"/>
    </source>
</evidence>
<dbReference type="KEGG" id="fpn:ABE65_018095"/>
<dbReference type="InterPro" id="IPR022258">
    <property type="entry name" value="Flagellar_operon_YvyF"/>
</dbReference>
<keyword evidence="2" id="KW-1185">Reference proteome</keyword>
<protein>
    <recommendedName>
        <fullName evidence="3">Flagellar protein</fullName>
    </recommendedName>
</protein>
<organism evidence="1 2">
    <name type="scientific">Fictibacillus phosphorivorans</name>
    <dbReference type="NCBI Taxonomy" id="1221500"/>
    <lineage>
        <taxon>Bacteria</taxon>
        <taxon>Bacillati</taxon>
        <taxon>Bacillota</taxon>
        <taxon>Bacilli</taxon>
        <taxon>Bacillales</taxon>
        <taxon>Fictibacillaceae</taxon>
        <taxon>Fictibacillus</taxon>
    </lineage>
</organism>
<gene>
    <name evidence="1" type="ORF">ABE65_018095</name>
</gene>
<evidence type="ECO:0008006" key="3">
    <source>
        <dbReference type="Google" id="ProtNLM"/>
    </source>
</evidence>
<dbReference type="NCBIfam" id="TIGR03826">
    <property type="entry name" value="YvyF"/>
    <property type="match status" value="1"/>
</dbReference>
<proteinExistence type="predicted"/>
<dbReference type="AlphaFoldDB" id="A0A160IQE7"/>